<feature type="compositionally biased region" description="Low complexity" evidence="2">
    <location>
        <begin position="707"/>
        <end position="729"/>
    </location>
</feature>
<keyword evidence="4" id="KW-1185">Reference proteome</keyword>
<evidence type="ECO:0000313" key="4">
    <source>
        <dbReference type="Proteomes" id="UP001355207"/>
    </source>
</evidence>
<protein>
    <submittedName>
        <fullName evidence="3">Uncharacterized protein</fullName>
    </submittedName>
</protein>
<evidence type="ECO:0000313" key="3">
    <source>
        <dbReference type="EMBL" id="WWC85486.1"/>
    </source>
</evidence>
<dbReference type="AlphaFoldDB" id="A0AAX4JJ58"/>
<feature type="region of interest" description="Disordered" evidence="2">
    <location>
        <begin position="1"/>
        <end position="173"/>
    </location>
</feature>
<evidence type="ECO:0000256" key="1">
    <source>
        <dbReference type="SAM" id="Coils"/>
    </source>
</evidence>
<feature type="compositionally biased region" description="Polar residues" evidence="2">
    <location>
        <begin position="108"/>
        <end position="127"/>
    </location>
</feature>
<dbReference type="RefSeq" id="XP_066072249.1">
    <property type="nucleotide sequence ID" value="XM_066216152.1"/>
</dbReference>
<feature type="compositionally biased region" description="Basic and acidic residues" evidence="2">
    <location>
        <begin position="11"/>
        <end position="25"/>
    </location>
</feature>
<feature type="region of interest" description="Disordered" evidence="2">
    <location>
        <begin position="707"/>
        <end position="750"/>
    </location>
</feature>
<feature type="compositionally biased region" description="Low complexity" evidence="2">
    <location>
        <begin position="128"/>
        <end position="145"/>
    </location>
</feature>
<feature type="region of interest" description="Disordered" evidence="2">
    <location>
        <begin position="282"/>
        <end position="301"/>
    </location>
</feature>
<reference evidence="3 4" key="1">
    <citation type="submission" date="2024-01" db="EMBL/GenBank/DDBJ databases">
        <title>Comparative genomics of Cryptococcus and Kwoniella reveals pathogenesis evolution and contrasting modes of karyotype evolution via chromosome fusion or intercentromeric recombination.</title>
        <authorList>
            <person name="Coelho M.A."/>
            <person name="David-Palma M."/>
            <person name="Shea T."/>
            <person name="Bowers K."/>
            <person name="McGinley-Smith S."/>
            <person name="Mohammad A.W."/>
            <person name="Gnirke A."/>
            <person name="Yurkov A.M."/>
            <person name="Nowrousian M."/>
            <person name="Sun S."/>
            <person name="Cuomo C.A."/>
            <person name="Heitman J."/>
        </authorList>
    </citation>
    <scope>NUCLEOTIDE SEQUENCE [LARGE SCALE GENOMIC DNA]</scope>
    <source>
        <strain evidence="3 4">CBS 6074</strain>
    </source>
</reference>
<feature type="compositionally biased region" description="Basic and acidic residues" evidence="2">
    <location>
        <begin position="90"/>
        <end position="104"/>
    </location>
</feature>
<feature type="compositionally biased region" description="Polar residues" evidence="2">
    <location>
        <begin position="633"/>
        <end position="642"/>
    </location>
</feature>
<dbReference type="Proteomes" id="UP001355207">
    <property type="component" value="Chromosome 1"/>
</dbReference>
<name>A0AAX4JJ58_9TREE</name>
<proteinExistence type="predicted"/>
<feature type="compositionally biased region" description="Polar residues" evidence="2">
    <location>
        <begin position="289"/>
        <end position="301"/>
    </location>
</feature>
<feature type="compositionally biased region" description="Polar residues" evidence="2">
    <location>
        <begin position="146"/>
        <end position="165"/>
    </location>
</feature>
<dbReference type="EMBL" id="CP144098">
    <property type="protein sequence ID" value="WWC85486.1"/>
    <property type="molecule type" value="Genomic_DNA"/>
</dbReference>
<dbReference type="GeneID" id="91091022"/>
<feature type="compositionally biased region" description="Basic and acidic residues" evidence="2">
    <location>
        <begin position="643"/>
        <end position="670"/>
    </location>
</feature>
<keyword evidence="1" id="KW-0175">Coiled coil</keyword>
<feature type="compositionally biased region" description="Basic and acidic residues" evidence="2">
    <location>
        <begin position="47"/>
        <end position="80"/>
    </location>
</feature>
<accession>A0AAX4JJ58</accession>
<sequence>MDNPHNNKSRRQSDMYRPRYGDLDSHPVLPPSQRSCYQPRRQSYQEISRKSNYDDLDERIRRNLYRDRDRVEREREEPVHVKARQPSSDQQHRKDDDSDRDRIRHCTPLNTYQHSETPPFSYNTPINSLSTTSQPTSPTKPTESSKLASDETTAQPQFELQPQSCQDHEEGEIVESSIKHYRPPTPLLPDEQPALLPLARHAPNVNYYKIPRSSSVSSSRQLSMELAIEVEDLISSAPPSRSSTPTARLTSELFTPLHEEAKKATRRLRIDTNVLEDTSMNVVDKSPNKSDQPISSAQNLSHPGVDYDELAKQSQNFVWKTFNDLNIQCSNLKLRERELLETIDRSNNRLNDIAERHRVQILEVKEKVTNDNQIELSKVKTNLNDKISKLEDGLKEQENQNKIERDKNEQLNTRLKSALAVIEEKKENEKQLLEEKREMTNRRDEIVDQFKQKIEQNNQLNQQITQLNLSIQYLNQNENQGRIHLDNLNKANIEKNQLKSDLEQLQNKLEDEKKKEKSVMKHLQQIFQLKKEKELLEKENTTLKSQSTEYLSKIEKLTQEDLEIKSKLKKSEIDLNELSNRSGVLLKNNENLKNENTNLKNDLKIANSTIDSNEQILQTVKEQLHNRNERQDTANMQESQLNSEKKAVEEGSSEKNKQEKKSVHTLKDKAPTTVIPSPHHLSLSPKYNLPKPAIEIHSPASPLTPLTSPFLPLADSAKSTTTTSEQSPESAKERQHLAKPKLRVDTQSSKSHGLQYMVLTKTKFEELQAELRTTKEALTRLKEKTSTENTSTKCIVNKYNFVSELWPKEIREEKDDVKQFKMQFAQLKEMKRKNFDQYMNVWKKPRLTAE</sequence>
<gene>
    <name evidence="3" type="ORF">L201_000350</name>
</gene>
<organism evidence="3 4">
    <name type="scientific">Kwoniella dendrophila CBS 6074</name>
    <dbReference type="NCBI Taxonomy" id="1295534"/>
    <lineage>
        <taxon>Eukaryota</taxon>
        <taxon>Fungi</taxon>
        <taxon>Dikarya</taxon>
        <taxon>Basidiomycota</taxon>
        <taxon>Agaricomycotina</taxon>
        <taxon>Tremellomycetes</taxon>
        <taxon>Tremellales</taxon>
        <taxon>Cryptococcaceae</taxon>
        <taxon>Kwoniella</taxon>
    </lineage>
</organism>
<evidence type="ECO:0000256" key="2">
    <source>
        <dbReference type="SAM" id="MobiDB-lite"/>
    </source>
</evidence>
<feature type="coiled-coil region" evidence="1">
    <location>
        <begin position="575"/>
        <end position="609"/>
    </location>
</feature>
<feature type="region of interest" description="Disordered" evidence="2">
    <location>
        <begin position="628"/>
        <end position="686"/>
    </location>
</feature>
<feature type="compositionally biased region" description="Polar residues" evidence="2">
    <location>
        <begin position="32"/>
        <end position="46"/>
    </location>
</feature>
<feature type="coiled-coil region" evidence="1">
    <location>
        <begin position="380"/>
        <end position="549"/>
    </location>
</feature>